<dbReference type="EMBL" id="JAAAMV010000005">
    <property type="protein sequence ID" value="NBD24213.1"/>
    <property type="molecule type" value="Genomic_DNA"/>
</dbReference>
<dbReference type="InterPro" id="IPR002509">
    <property type="entry name" value="NODB_dom"/>
</dbReference>
<reference evidence="4 5" key="1">
    <citation type="submission" date="2020-01" db="EMBL/GenBank/DDBJ databases">
        <title>Paenibacillus soybeanensis sp. nov. isolated from the nodules of soybean (Glycine max(L.) Merr).</title>
        <authorList>
            <person name="Wang H."/>
        </authorList>
    </citation>
    <scope>NUCLEOTIDE SEQUENCE [LARGE SCALE GENOMIC DNA]</scope>
    <source>
        <strain evidence="4 5">T1</strain>
    </source>
</reference>
<dbReference type="RefSeq" id="WP_161743017.1">
    <property type="nucleotide sequence ID" value="NZ_JAAAMV010000005.1"/>
</dbReference>
<dbReference type="CDD" id="cd10918">
    <property type="entry name" value="CE4_NodB_like_5s_6s"/>
    <property type="match status" value="1"/>
</dbReference>
<evidence type="ECO:0000256" key="2">
    <source>
        <dbReference type="ARBA" id="ARBA00022729"/>
    </source>
</evidence>
<protein>
    <submittedName>
        <fullName evidence="4">Polysaccharide deacetylase family protein</fullName>
    </submittedName>
</protein>
<dbReference type="Gene3D" id="3.20.20.370">
    <property type="entry name" value="Glycoside hydrolase/deacetylase"/>
    <property type="match status" value="1"/>
</dbReference>
<name>A0ABW9XNW1_9BACL</name>
<keyword evidence="2" id="KW-0732">Signal</keyword>
<dbReference type="SUPFAM" id="SSF88713">
    <property type="entry name" value="Glycoside hydrolase/deacetylase"/>
    <property type="match status" value="1"/>
</dbReference>
<dbReference type="InterPro" id="IPR051398">
    <property type="entry name" value="Polysacch_Deacetylase"/>
</dbReference>
<proteinExistence type="predicted"/>
<comment type="subcellular location">
    <subcellularLocation>
        <location evidence="1">Secreted</location>
    </subcellularLocation>
</comment>
<evidence type="ECO:0000313" key="4">
    <source>
        <dbReference type="EMBL" id="NBD24213.1"/>
    </source>
</evidence>
<sequence length="337" mass="39679">MKEAIVRVIPFHAAQLSFLPKRLFPSYHLVSDEDVLHVKHLYKYKRIDAFKRDIELLEKNYRLLSLDEYIRMDKENRKVKQPVCLLSFDDGMREVYDVIYPILRSRGIPAVFFLNSAFVNNKTMFYRHQASLLIERFYQLENSVSERKLAEIINEINRRSAKYGRKATRGQLKPFLLSISYRDKALLDELGTILEVDYQAYLHTNKPFMDELQIKELLNNGYDIGSHSVDHPLYSELSTEEQVDQTLTCMQELEAMFGIRSHAFAFPFNDRGVNKAFFDRINESMKKTFGTDGFKKDEIVYNIQRICLDEEPGRSRIIKQGLRYVLELIKGAHQIRR</sequence>
<dbReference type="Pfam" id="PF01522">
    <property type="entry name" value="Polysacc_deac_1"/>
    <property type="match status" value="2"/>
</dbReference>
<dbReference type="PANTHER" id="PTHR34216">
    <property type="match status" value="1"/>
</dbReference>
<dbReference type="InterPro" id="IPR011330">
    <property type="entry name" value="Glyco_hydro/deAcase_b/a-brl"/>
</dbReference>
<evidence type="ECO:0000313" key="5">
    <source>
        <dbReference type="Proteomes" id="UP000665561"/>
    </source>
</evidence>
<evidence type="ECO:0000259" key="3">
    <source>
        <dbReference type="PROSITE" id="PS51677"/>
    </source>
</evidence>
<feature type="domain" description="NodB homology" evidence="3">
    <location>
        <begin position="82"/>
        <end position="337"/>
    </location>
</feature>
<accession>A0ABW9XNW1</accession>
<dbReference type="PROSITE" id="PS51677">
    <property type="entry name" value="NODB"/>
    <property type="match status" value="1"/>
</dbReference>
<organism evidence="4 5">
    <name type="scientific">Paenibacillus glycinis</name>
    <dbReference type="NCBI Taxonomy" id="2697035"/>
    <lineage>
        <taxon>Bacteria</taxon>
        <taxon>Bacillati</taxon>
        <taxon>Bacillota</taxon>
        <taxon>Bacilli</taxon>
        <taxon>Bacillales</taxon>
        <taxon>Paenibacillaceae</taxon>
        <taxon>Paenibacillus</taxon>
    </lineage>
</organism>
<comment type="caution">
    <text evidence="4">The sequence shown here is derived from an EMBL/GenBank/DDBJ whole genome shotgun (WGS) entry which is preliminary data.</text>
</comment>
<evidence type="ECO:0000256" key="1">
    <source>
        <dbReference type="ARBA" id="ARBA00004613"/>
    </source>
</evidence>
<keyword evidence="5" id="KW-1185">Reference proteome</keyword>
<dbReference type="PANTHER" id="PTHR34216:SF3">
    <property type="entry name" value="POLY-BETA-1,6-N-ACETYL-D-GLUCOSAMINE N-DEACETYLASE"/>
    <property type="match status" value="1"/>
</dbReference>
<dbReference type="Proteomes" id="UP000665561">
    <property type="component" value="Unassembled WGS sequence"/>
</dbReference>
<gene>
    <name evidence="4" type="ORF">GT019_10030</name>
</gene>